<dbReference type="InterPro" id="IPR001867">
    <property type="entry name" value="OmpR/PhoB-type_DNA-bd"/>
</dbReference>
<evidence type="ECO:0000256" key="1">
    <source>
        <dbReference type="ARBA" id="ARBA00023125"/>
    </source>
</evidence>
<feature type="transmembrane region" description="Helical" evidence="3">
    <location>
        <begin position="115"/>
        <end position="133"/>
    </location>
</feature>
<evidence type="ECO:0000256" key="2">
    <source>
        <dbReference type="PROSITE-ProRule" id="PRU01091"/>
    </source>
</evidence>
<keyword evidence="3" id="KW-0812">Transmembrane</keyword>
<evidence type="ECO:0000259" key="4">
    <source>
        <dbReference type="PROSITE" id="PS51755"/>
    </source>
</evidence>
<evidence type="ECO:0000256" key="3">
    <source>
        <dbReference type="SAM" id="Phobius"/>
    </source>
</evidence>
<dbReference type="InterPro" id="IPR036388">
    <property type="entry name" value="WH-like_DNA-bd_sf"/>
</dbReference>
<reference evidence="5 6" key="1">
    <citation type="submission" date="2021-03" db="EMBL/GenBank/DDBJ databases">
        <title>Novel species identification of genus Shewanella.</title>
        <authorList>
            <person name="Liu G."/>
            <person name="Zhang Q."/>
        </authorList>
    </citation>
    <scope>NUCLEOTIDE SEQUENCE [LARGE SCALE GENOMIC DNA]</scope>
    <source>
        <strain evidence="5 6">FJAT-52962</strain>
    </source>
</reference>
<proteinExistence type="predicted"/>
<dbReference type="SMART" id="SM00862">
    <property type="entry name" value="Trans_reg_C"/>
    <property type="match status" value="1"/>
</dbReference>
<feature type="domain" description="OmpR/PhoB-type" evidence="4">
    <location>
        <begin position="1"/>
        <end position="99"/>
    </location>
</feature>
<keyword evidence="3" id="KW-0472">Membrane</keyword>
<dbReference type="InterPro" id="IPR015943">
    <property type="entry name" value="WD40/YVTN_repeat-like_dom_sf"/>
</dbReference>
<dbReference type="SUPFAM" id="SSF63825">
    <property type="entry name" value="YWTD domain"/>
    <property type="match status" value="1"/>
</dbReference>
<dbReference type="EMBL" id="CP071502">
    <property type="protein sequence ID" value="QSX37015.1"/>
    <property type="molecule type" value="Genomic_DNA"/>
</dbReference>
<dbReference type="SUPFAM" id="SSF46894">
    <property type="entry name" value="C-terminal effector domain of the bipartite response regulators"/>
    <property type="match status" value="1"/>
</dbReference>
<protein>
    <submittedName>
        <fullName evidence="5">Winged helix-turn-helix domain-containing protein</fullName>
    </submittedName>
</protein>
<name>A0ABX7R1E5_9GAMM</name>
<gene>
    <name evidence="5" type="ORF">JYB85_17425</name>
</gene>
<dbReference type="InterPro" id="IPR016032">
    <property type="entry name" value="Sig_transdc_resp-reg_C-effctor"/>
</dbReference>
<keyword evidence="6" id="KW-1185">Reference proteome</keyword>
<evidence type="ECO:0000313" key="6">
    <source>
        <dbReference type="Proteomes" id="UP000663207"/>
    </source>
</evidence>
<dbReference type="Gene3D" id="2.120.10.30">
    <property type="entry name" value="TolB, C-terminal domain"/>
    <property type="match status" value="1"/>
</dbReference>
<feature type="DNA-binding region" description="OmpR/PhoB-type" evidence="2">
    <location>
        <begin position="1"/>
        <end position="99"/>
    </location>
</feature>
<sequence length="660" mass="72884">MDEFRLGDAEIDVRRCRITRAGQSQTIEPKVMDVLCYLCHSQGKVVSQQELHEALWPGTTFSSSAIQRCIALVRKALGENAREQNIIITHPKRGYSLGLTVEPLLEQRKSRLPRFVLLIVLVAAGMLALLQLFSPKTDTRHKLGSLTPLTSSGAEEYLPVLSHDGAKVGFIREHVDGQQLVVKDLLSEQETVLASRLSQVRALSWTLADDALTLVLQTAEGDLVRKVAMAGAAEPVLVSHKAIIDKVEWLSGTELVLLRKGAGAEYDLLRYSLLDGSYTLMQKLNDVEPMRLSLAPDLKTLALASHERENIYRLDLVDIATGSIRLLTRMENGVQGLSWEPDGKSLLLSSRETLLTVSLSGEVTTLPLANYKIIKQAGYSQARQATVMELGSYDIDIQEVSLGATEVPMTLVDSDALDILPRYLTGDGVANDNKLVFQSHRHGRAQLMVRSDNTERVLFLNPQAEEFFGFAVAPDGHRVALATQTRLYLFDTASMAQLSVWSLPHRIYIRDWYHSGDSLLVKAGRGEAQVPAKWDLTLGRIDYLTSEPASCPALDAGDKVYFARQGQIFSLDAAQLQPLWLAPEGEIQNLVLAGQYLIAEVETRSGNRFWQIALDSGEALTLPLVDNVSLSDISADGTRLLLHSPYQTHRELALLAAEHQ</sequence>
<dbReference type="RefSeq" id="WP_207380295.1">
    <property type="nucleotide sequence ID" value="NZ_CP071502.1"/>
</dbReference>
<dbReference type="SUPFAM" id="SSF50969">
    <property type="entry name" value="YVTN repeat-like/Quinoprotein amine dehydrogenase"/>
    <property type="match status" value="1"/>
</dbReference>
<dbReference type="Gene3D" id="2.130.10.10">
    <property type="entry name" value="YVTN repeat-like/Quinoprotein amine dehydrogenase"/>
    <property type="match status" value="1"/>
</dbReference>
<dbReference type="Proteomes" id="UP000663207">
    <property type="component" value="Chromosome"/>
</dbReference>
<organism evidence="5 6">
    <name type="scientific">Shewanella sedimentimangrovi</name>
    <dbReference type="NCBI Taxonomy" id="2814293"/>
    <lineage>
        <taxon>Bacteria</taxon>
        <taxon>Pseudomonadati</taxon>
        <taxon>Pseudomonadota</taxon>
        <taxon>Gammaproteobacteria</taxon>
        <taxon>Alteromonadales</taxon>
        <taxon>Shewanellaceae</taxon>
        <taxon>Shewanella</taxon>
    </lineage>
</organism>
<dbReference type="InterPro" id="IPR011042">
    <property type="entry name" value="6-blade_b-propeller_TolB-like"/>
</dbReference>
<dbReference type="InterPro" id="IPR011044">
    <property type="entry name" value="Quino_amine_DH_bsu"/>
</dbReference>
<dbReference type="Gene3D" id="1.10.10.10">
    <property type="entry name" value="Winged helix-like DNA-binding domain superfamily/Winged helix DNA-binding domain"/>
    <property type="match status" value="1"/>
</dbReference>
<evidence type="ECO:0000313" key="5">
    <source>
        <dbReference type="EMBL" id="QSX37015.1"/>
    </source>
</evidence>
<dbReference type="PROSITE" id="PS51755">
    <property type="entry name" value="OMPR_PHOB"/>
    <property type="match status" value="1"/>
</dbReference>
<keyword evidence="3" id="KW-1133">Transmembrane helix</keyword>
<dbReference type="CDD" id="cd00383">
    <property type="entry name" value="trans_reg_C"/>
    <property type="match status" value="1"/>
</dbReference>
<keyword evidence="1 2" id="KW-0238">DNA-binding</keyword>
<dbReference type="Pfam" id="PF00486">
    <property type="entry name" value="Trans_reg_C"/>
    <property type="match status" value="1"/>
</dbReference>
<accession>A0ABX7R1E5</accession>